<dbReference type="Pfam" id="PF13424">
    <property type="entry name" value="TPR_12"/>
    <property type="match status" value="5"/>
</dbReference>
<comment type="caution">
    <text evidence="3">The sequence shown here is derived from an EMBL/GenBank/DDBJ whole genome shotgun (WGS) entry which is preliminary data.</text>
</comment>
<evidence type="ECO:0000313" key="3">
    <source>
        <dbReference type="EMBL" id="RAQ96295.1"/>
    </source>
</evidence>
<reference evidence="3 4" key="1">
    <citation type="submission" date="2016-08" db="EMBL/GenBank/DDBJ databases">
        <title>Analysis of Carbohydrate Active Enzymes in Thermogemmatispora T81 Reveals Carbohydrate Degradation Ability.</title>
        <authorList>
            <person name="Tomazini A."/>
            <person name="Lal S."/>
            <person name="Stott M."/>
            <person name="Henrissat B."/>
            <person name="Polikarpov I."/>
            <person name="Sparling R."/>
            <person name="Levin D.B."/>
        </authorList>
    </citation>
    <scope>NUCLEOTIDE SEQUENCE [LARGE SCALE GENOMIC DNA]</scope>
    <source>
        <strain evidence="3 4">T81</strain>
    </source>
</reference>
<evidence type="ECO:0000313" key="4">
    <source>
        <dbReference type="Proteomes" id="UP000248706"/>
    </source>
</evidence>
<dbReference type="Proteomes" id="UP000248706">
    <property type="component" value="Unassembled WGS sequence"/>
</dbReference>
<dbReference type="AlphaFoldDB" id="A0A328VQ94"/>
<dbReference type="InterPro" id="IPR019734">
    <property type="entry name" value="TPR_rpt"/>
</dbReference>
<keyword evidence="4" id="KW-1185">Reference proteome</keyword>
<protein>
    <submittedName>
        <fullName evidence="3">Uncharacterized protein</fullName>
    </submittedName>
</protein>
<evidence type="ECO:0000256" key="1">
    <source>
        <dbReference type="PROSITE-ProRule" id="PRU00339"/>
    </source>
</evidence>
<gene>
    <name evidence="3" type="ORF">A4R35_12185</name>
</gene>
<dbReference type="RefSeq" id="WP_112429755.1">
    <property type="nucleotide sequence ID" value="NZ_MCIF01000002.1"/>
</dbReference>
<keyword evidence="2" id="KW-0175">Coiled coil</keyword>
<proteinExistence type="predicted"/>
<dbReference type="SUPFAM" id="SSF48452">
    <property type="entry name" value="TPR-like"/>
    <property type="match status" value="2"/>
</dbReference>
<evidence type="ECO:0000256" key="2">
    <source>
        <dbReference type="SAM" id="Coils"/>
    </source>
</evidence>
<feature type="repeat" description="TPR" evidence="1">
    <location>
        <begin position="111"/>
        <end position="144"/>
    </location>
</feature>
<dbReference type="SMART" id="SM00028">
    <property type="entry name" value="TPR"/>
    <property type="match status" value="9"/>
</dbReference>
<feature type="coiled-coil region" evidence="2">
    <location>
        <begin position="160"/>
        <end position="220"/>
    </location>
</feature>
<dbReference type="OrthoDB" id="434769at2"/>
<sequence>MTAEGEELEQAIARLQSELQQYRARGDQRNEGITLHRLGTLFQNHGRPEQARACYEQALSILQRLDDFQAQVATLHNLGTLLAREQPEQARRYYEQALLILRQTGDRRGEAFTLHNLGQLYENLEQSEPALACYQQALAILRTLGEPGNEAVTVINLGRLAERRERYDEARRHYQEARRLLQQAGDPEHELLALKDLGRLACRQERYEEAQSLYEEARALCQRLGDPYQEAVVLISLAEVYEERELLLQSRAAYEHLLAFQSESSGSGHVFFPIHFNLGRVYHQLALTERARRHFEQALALTLTGDLPPYCEYLSRGSLGRLLQDLSRPVEAFNHYRQALQGFSRISYIPGLIQTLCLLGSLLGRYGQLQAALAHFLQARAIAESQNNLVARASIDKELAPFQNLLGPEEFARLSQQTEPLRGVLIDATLEGIVAPTLVKFEQIVLPSEQLCPLIERVSLALGGESPSQEKQQLLRELQQRSAQAQTQSGGDSEGLTAAAAAADFYAALAALLEGRSPALPRDHPYSPPLVLIQDGQARWRASRAAGDPSK</sequence>
<organism evidence="3 4">
    <name type="scientific">Thermogemmatispora tikiterensis</name>
    <dbReference type="NCBI Taxonomy" id="1825093"/>
    <lineage>
        <taxon>Bacteria</taxon>
        <taxon>Bacillati</taxon>
        <taxon>Chloroflexota</taxon>
        <taxon>Ktedonobacteria</taxon>
        <taxon>Thermogemmatisporales</taxon>
        <taxon>Thermogemmatisporaceae</taxon>
        <taxon>Thermogemmatispora</taxon>
    </lineage>
</organism>
<dbReference type="Gene3D" id="1.25.40.10">
    <property type="entry name" value="Tetratricopeptide repeat domain"/>
    <property type="match status" value="2"/>
</dbReference>
<dbReference type="PANTHER" id="PTHR10098">
    <property type="entry name" value="RAPSYN-RELATED"/>
    <property type="match status" value="1"/>
</dbReference>
<dbReference type="EMBL" id="MCIF01000002">
    <property type="protein sequence ID" value="RAQ96295.1"/>
    <property type="molecule type" value="Genomic_DNA"/>
</dbReference>
<dbReference type="InterPro" id="IPR011990">
    <property type="entry name" value="TPR-like_helical_dom_sf"/>
</dbReference>
<keyword evidence="1" id="KW-0802">TPR repeat</keyword>
<dbReference type="PROSITE" id="PS50005">
    <property type="entry name" value="TPR"/>
    <property type="match status" value="1"/>
</dbReference>
<accession>A0A328VQ94</accession>
<name>A0A328VQ94_9CHLR</name>